<name>A0AA49F9X0_9CAUD</name>
<proteinExistence type="predicted"/>
<protein>
    <submittedName>
        <fullName evidence="3">Uncharacterized protein</fullName>
    </submittedName>
</protein>
<keyword evidence="4" id="KW-1185">Reference proteome</keyword>
<evidence type="ECO:0000313" key="3">
    <source>
        <dbReference type="EMBL" id="WIC90196.1"/>
    </source>
</evidence>
<gene>
    <name evidence="3" type="primary">46</name>
    <name evidence="3" type="ORF">SEA_VROOMVROOM_46</name>
</gene>
<reference evidence="3" key="1">
    <citation type="submission" date="2023-05" db="EMBL/GenBank/DDBJ databases">
        <authorList>
            <person name="Barden S."/>
            <person name="Berber-Pulido R."/>
            <person name="Bursulaya I."/>
            <person name="Chawla E."/>
            <person name="Critzer N.A."/>
            <person name="Dawson N.R."/>
            <person name="Deal M.M."/>
            <person name="Douglas K.A."/>
            <person name="Estampa J.P."/>
            <person name="Gowdy G.A."/>
            <person name="Hamid B."/>
            <person name="Hernandez E.R."/>
            <person name="Hoang R.L."/>
            <person name="Hughes A.L."/>
            <person name="Kim C.J."/>
            <person name="Kretschmer T.O."/>
            <person name="Le V.D."/>
            <person name="Li A."/>
            <person name="Li M."/>
            <person name="Lim J.M."/>
            <person name="Martin K.B."/>
            <person name="Martinez D.M."/>
            <person name="Nguyen A.H."/>
            <person name="Okumura J.H."/>
            <person name="Ortiz-Gomez D.E."/>
            <person name="Pan C."/>
            <person name="Pisipati K.L."/>
            <person name="Reyimjan D."/>
            <person name="Robles A."/>
            <person name="Rodriguez J.F."/>
            <person name="Sacristan A."/>
            <person name="Scriven S.P."/>
            <person name="Smith S.M."/>
            <person name="Tosasuk K."/>
            <person name="Tran K.A."/>
            <person name="Unanwa N.C."/>
            <person name="Vajragiri S."/>
            <person name="Vanderpool L.R."/>
            <person name="Vu T.T."/>
            <person name="Wang X."/>
            <person name="Wu F."/>
            <person name="Zhu Y.A."/>
            <person name="Nguyen M."/>
            <person name="Stephenson J.C."/>
            <person name="Zorawik M."/>
            <person name="Garza D.R."/>
            <person name="Reputana M.J."/>
            <person name="Al Banaa F.A."/>
            <person name="Reddi K."/>
            <person name="Freise A.C."/>
            <person name="Furlong K.P."/>
            <person name="Rudner A.D."/>
            <person name="Beyer A.R."/>
            <person name="Chong R.A."/>
            <person name="Edgington N.P."/>
            <person name="Garcia Costas A.M."/>
            <person name="Gibb B.P."/>
            <person name="Klyczek K.K."/>
            <person name="Swerdlow S.J."/>
            <person name="Garlena R.A."/>
            <person name="Russell D.A."/>
            <person name="Jacobs-Sera D."/>
            <person name="Hatfull G.F."/>
        </authorList>
    </citation>
    <scope>NUCLEOTIDE SEQUENCE</scope>
</reference>
<keyword evidence="1" id="KW-0175">Coiled coil</keyword>
<dbReference type="EMBL" id="OQ938592">
    <property type="protein sequence ID" value="WIC90196.1"/>
    <property type="molecule type" value="Genomic_DNA"/>
</dbReference>
<dbReference type="InterPro" id="IPR055593">
    <property type="entry name" value="DUF7169"/>
</dbReference>
<accession>A0AA49F9X0</accession>
<evidence type="ECO:0000313" key="4">
    <source>
        <dbReference type="Proteomes" id="UP001243977"/>
    </source>
</evidence>
<sequence>MSELIPDVRDTAARYLRLSTLLVEAAAVEYSAAPIPKPRHPDESGTKAIGGHGDPTQDIALDPRRLAVRHAADHARRVLREHERLMREAEIRLVEALDGWEGSVEDPQE</sequence>
<feature type="region of interest" description="Disordered" evidence="2">
    <location>
        <begin position="32"/>
        <end position="60"/>
    </location>
</feature>
<evidence type="ECO:0000256" key="1">
    <source>
        <dbReference type="SAM" id="Coils"/>
    </source>
</evidence>
<organism evidence="3 4">
    <name type="scientific">Arthrobacter phage VroomVroom</name>
    <dbReference type="NCBI Taxonomy" id="3049371"/>
    <lineage>
        <taxon>Viruses</taxon>
        <taxon>Duplodnaviria</taxon>
        <taxon>Heunggongvirae</taxon>
        <taxon>Uroviricota</taxon>
        <taxon>Caudoviricetes</taxon>
        <taxon>Casidaviridae</taxon>
        <taxon>Hilgardvirus</taxon>
        <taxon>Hilgardvirus vroomvroom</taxon>
    </lineage>
</organism>
<dbReference type="Pfam" id="PF23773">
    <property type="entry name" value="DUF7169"/>
    <property type="match status" value="1"/>
</dbReference>
<dbReference type="Proteomes" id="UP001243977">
    <property type="component" value="Segment"/>
</dbReference>
<evidence type="ECO:0000256" key="2">
    <source>
        <dbReference type="SAM" id="MobiDB-lite"/>
    </source>
</evidence>
<feature type="coiled-coil region" evidence="1">
    <location>
        <begin position="72"/>
        <end position="99"/>
    </location>
</feature>